<dbReference type="InterPro" id="IPR044704">
    <property type="entry name" value="UGlyAH_cupin_N"/>
</dbReference>
<comment type="caution">
    <text evidence="2">The sequence shown here is derived from an EMBL/GenBank/DDBJ whole genome shotgun (WGS) entry which is preliminary data.</text>
</comment>
<dbReference type="Gene3D" id="2.60.120.10">
    <property type="entry name" value="Jelly Rolls"/>
    <property type="match status" value="1"/>
</dbReference>
<sequence>MSLLVKASKSDDGFCSAPSPSIDEKTKPIYWKVTNPTLSPSHLQDLPGYTRSVYKRDHALITPESHVYSPLPDWTNTLGAYLITPAMGSHFVMYFAKMKGMSSSGLPPKDIERLVFVVEGAVTLTNTSSSSQKLTVDSYAYLPPNFYHSLDCVESATLVVFERRYEHLGSHTTELIVGSTDKQPLLETPGEVFELRKLLPVSLAYDLNIHIMDFQPGEFLNVKEVHYNQHGLLLLEGQGIYRLGDNWYPVQAGDVIWMAPFVLQWYAALGKTRSRYLLYKDILLIKMIISMRESRRLLKMEILRDYKLVAEDPYILKHFDRVPFCETPLHTAAEKGQTHFAMELMTLKPSLALKLNASGFSPMHLALQNNHIPMVLLGWVKRANREEVLDWKDEDGKTVMKLLRGSVKAKAKNLDGKTAMDILQIHQSPLFSPEATSSLFNSARERLVSTTITTLAKYLSKKPSFIEKWNNAFGLTNLSKTRNASLNSNDSRSVILVVAILIEDSKRGDRDDHLAGQMTMTFYVAIFFYIPNGIAFF</sequence>
<dbReference type="EMBL" id="JAGKQM010000001">
    <property type="protein sequence ID" value="KAH0942202.1"/>
    <property type="molecule type" value="Genomic_DNA"/>
</dbReference>
<dbReference type="InterPro" id="IPR044697">
    <property type="entry name" value="UGlyAH_cupin_C"/>
</dbReference>
<evidence type="ECO:0000256" key="1">
    <source>
        <dbReference type="SAM" id="Phobius"/>
    </source>
</evidence>
<dbReference type="Gene3D" id="1.25.40.20">
    <property type="entry name" value="Ankyrin repeat-containing domain"/>
    <property type="match status" value="1"/>
</dbReference>
<dbReference type="SUPFAM" id="SSF51182">
    <property type="entry name" value="RmlC-like cupins"/>
    <property type="match status" value="1"/>
</dbReference>
<protein>
    <recommendedName>
        <fullName evidence="4">(S)-ureidoglycine aminohydrolase</fullName>
    </recommendedName>
</protein>
<dbReference type="Proteomes" id="UP000824890">
    <property type="component" value="Unassembled WGS sequence"/>
</dbReference>
<accession>A0ABQ8ELN3</accession>
<keyword evidence="1" id="KW-0812">Transmembrane</keyword>
<reference evidence="2 3" key="1">
    <citation type="submission" date="2021-05" db="EMBL/GenBank/DDBJ databases">
        <title>Genome Assembly of Synthetic Allotetraploid Brassica napus Reveals Homoeologous Exchanges between Subgenomes.</title>
        <authorList>
            <person name="Davis J.T."/>
        </authorList>
    </citation>
    <scope>NUCLEOTIDE SEQUENCE [LARGE SCALE GENOMIC DNA]</scope>
    <source>
        <strain evidence="3">cv. Da-Ae</strain>
        <tissue evidence="2">Seedling</tissue>
    </source>
</reference>
<gene>
    <name evidence="2" type="ORF">HID58_001839</name>
</gene>
<name>A0ABQ8ELN3_BRANA</name>
<dbReference type="PANTHER" id="PTHR34571:SF1">
    <property type="entry name" value="(S)-UREIDOGLYCINE AMINOHYDROLASE"/>
    <property type="match status" value="1"/>
</dbReference>
<evidence type="ECO:0000313" key="3">
    <source>
        <dbReference type="Proteomes" id="UP000824890"/>
    </source>
</evidence>
<evidence type="ECO:0000313" key="2">
    <source>
        <dbReference type="EMBL" id="KAH0942202.1"/>
    </source>
</evidence>
<dbReference type="PANTHER" id="PTHR34571">
    <property type="entry name" value="(S)-UREIDOGLYCINE AMINOHYDROLASE"/>
    <property type="match status" value="1"/>
</dbReference>
<dbReference type="InterPro" id="IPR017627">
    <property type="entry name" value="UGHY"/>
</dbReference>
<keyword evidence="1" id="KW-0472">Membrane</keyword>
<dbReference type="NCBIfam" id="TIGR03214">
    <property type="entry name" value="ura-cupin"/>
    <property type="match status" value="1"/>
</dbReference>
<dbReference type="InterPro" id="IPR014710">
    <property type="entry name" value="RmlC-like_jellyroll"/>
</dbReference>
<dbReference type="InterPro" id="IPR011051">
    <property type="entry name" value="RmlC_Cupin_sf"/>
</dbReference>
<proteinExistence type="predicted"/>
<evidence type="ECO:0008006" key="4">
    <source>
        <dbReference type="Google" id="ProtNLM"/>
    </source>
</evidence>
<dbReference type="SUPFAM" id="SSF48403">
    <property type="entry name" value="Ankyrin repeat"/>
    <property type="match status" value="1"/>
</dbReference>
<organism evidence="2 3">
    <name type="scientific">Brassica napus</name>
    <name type="common">Rape</name>
    <dbReference type="NCBI Taxonomy" id="3708"/>
    <lineage>
        <taxon>Eukaryota</taxon>
        <taxon>Viridiplantae</taxon>
        <taxon>Streptophyta</taxon>
        <taxon>Embryophyta</taxon>
        <taxon>Tracheophyta</taxon>
        <taxon>Spermatophyta</taxon>
        <taxon>Magnoliopsida</taxon>
        <taxon>eudicotyledons</taxon>
        <taxon>Gunneridae</taxon>
        <taxon>Pentapetalae</taxon>
        <taxon>rosids</taxon>
        <taxon>malvids</taxon>
        <taxon>Brassicales</taxon>
        <taxon>Brassicaceae</taxon>
        <taxon>Brassiceae</taxon>
        <taxon>Brassica</taxon>
    </lineage>
</organism>
<feature type="transmembrane region" description="Helical" evidence="1">
    <location>
        <begin position="514"/>
        <end position="531"/>
    </location>
</feature>
<keyword evidence="3" id="KW-1185">Reference proteome</keyword>
<dbReference type="CDD" id="cd02212">
    <property type="entry name" value="cupin_UGlyAH_C"/>
    <property type="match status" value="1"/>
</dbReference>
<keyword evidence="1" id="KW-1133">Transmembrane helix</keyword>
<dbReference type="InterPro" id="IPR036770">
    <property type="entry name" value="Ankyrin_rpt-contain_sf"/>
</dbReference>
<dbReference type="CDD" id="cd02211">
    <property type="entry name" value="cupin_UGlyAH_N"/>
    <property type="match status" value="1"/>
</dbReference>